<dbReference type="STRING" id="477690.SAMN05216474_0051"/>
<dbReference type="RefSeq" id="WP_090244861.1">
    <property type="nucleotide sequence ID" value="NZ_FPAS01000001.1"/>
</dbReference>
<dbReference type="SUPFAM" id="SSF56281">
    <property type="entry name" value="Metallo-hydrolase/oxidoreductase"/>
    <property type="match status" value="1"/>
</dbReference>
<dbReference type="AlphaFoldDB" id="A0A1I6XAI3"/>
<proteinExistence type="predicted"/>
<evidence type="ECO:0000256" key="1">
    <source>
        <dbReference type="ARBA" id="ARBA00022801"/>
    </source>
</evidence>
<evidence type="ECO:0000313" key="2">
    <source>
        <dbReference type="EMBL" id="SFT35267.1"/>
    </source>
</evidence>
<keyword evidence="1" id="KW-0378">Hydrolase</keyword>
<organism evidence="2 3">
    <name type="scientific">Lishizhenia tianjinensis</name>
    <dbReference type="NCBI Taxonomy" id="477690"/>
    <lineage>
        <taxon>Bacteria</taxon>
        <taxon>Pseudomonadati</taxon>
        <taxon>Bacteroidota</taxon>
        <taxon>Flavobacteriia</taxon>
        <taxon>Flavobacteriales</taxon>
        <taxon>Crocinitomicaceae</taxon>
        <taxon>Lishizhenia</taxon>
    </lineage>
</organism>
<protein>
    <submittedName>
        <fullName evidence="2">Beta-lactamase superfamily domain-containing protein</fullName>
    </submittedName>
</protein>
<dbReference type="EMBL" id="FPAS01000001">
    <property type="protein sequence ID" value="SFT35267.1"/>
    <property type="molecule type" value="Genomic_DNA"/>
</dbReference>
<evidence type="ECO:0000313" key="3">
    <source>
        <dbReference type="Proteomes" id="UP000236454"/>
    </source>
</evidence>
<gene>
    <name evidence="2" type="ORF">SAMN05216474_0051</name>
</gene>
<dbReference type="Pfam" id="PF13483">
    <property type="entry name" value="Lactamase_B_3"/>
    <property type="match status" value="1"/>
</dbReference>
<dbReference type="Proteomes" id="UP000236454">
    <property type="component" value="Unassembled WGS sequence"/>
</dbReference>
<sequence>MEIEFISHAGFIVKANNKKIFLDPWTKGKTFNDSWALLAGDIEVDYSEIDYIFVTHEHPDHFNFPTLKGIDEADKKRIKILYQKHASTRLKEAFEKLGFAEVIELPIYKWTQVEGIDLYCGSAGSMDSFLAVKAEGTTILNLNDCVFTANQYKYIAKQVGKIDYLFTQFSFANWVGNNADEIGATQKKKEDILLQNEIFSPTYIVPFASFVYFCNEENKRMNEWVNTPEDILKMGLEKIQFMYPHDKVNTKQPAFNSEYAVERYMRDLENCKIDPTPASKTFEEVTAAVEANMAIFQQKIKAPFRKMVEPFGIYLHDLDRAIFIDPKKGTWEETTREKARYTMCSQVCWFTFNFEWGTGTLQVSGMFLDKDHPAATSKYFFFQNMLSTGFLSTKSIPQTLRTLKFLWRKKWEIFYRFI</sequence>
<dbReference type="OrthoDB" id="9805728at2"/>
<dbReference type="Gene3D" id="3.60.15.10">
    <property type="entry name" value="Ribonuclease Z/Hydroxyacylglutathione hydrolase-like"/>
    <property type="match status" value="1"/>
</dbReference>
<dbReference type="InterPro" id="IPR050114">
    <property type="entry name" value="UPF0173_UPF0282_UlaG_hydrolase"/>
</dbReference>
<name>A0A1I6XAI3_9FLAO</name>
<dbReference type="PANTHER" id="PTHR43546:SF9">
    <property type="entry name" value="L-ASCORBATE-6-PHOSPHATE LACTONASE ULAG-RELATED"/>
    <property type="match status" value="1"/>
</dbReference>
<dbReference type="PANTHER" id="PTHR43546">
    <property type="entry name" value="UPF0173 METAL-DEPENDENT HYDROLASE MJ1163-RELATED"/>
    <property type="match status" value="1"/>
</dbReference>
<keyword evidence="3" id="KW-1185">Reference proteome</keyword>
<accession>A0A1I6XAI3</accession>
<dbReference type="InterPro" id="IPR036866">
    <property type="entry name" value="RibonucZ/Hydroxyglut_hydro"/>
</dbReference>
<reference evidence="2 3" key="1">
    <citation type="submission" date="2016-10" db="EMBL/GenBank/DDBJ databases">
        <authorList>
            <person name="de Groot N.N."/>
        </authorList>
    </citation>
    <scope>NUCLEOTIDE SEQUENCE [LARGE SCALE GENOMIC DNA]</scope>
    <source>
        <strain evidence="2 3">CGMCC 1.7005</strain>
    </source>
</reference>
<dbReference type="GO" id="GO:0016787">
    <property type="term" value="F:hydrolase activity"/>
    <property type="evidence" value="ECO:0007669"/>
    <property type="project" value="UniProtKB-KW"/>
</dbReference>